<dbReference type="PANTHER" id="PTHR11161:SF0">
    <property type="entry name" value="O-ACYLTRANSFERASE LIKE PROTEIN"/>
    <property type="match status" value="1"/>
</dbReference>
<comment type="caution">
    <text evidence="1">The sequence shown here is derived from an EMBL/GenBank/DDBJ whole genome shotgun (WGS) entry which is preliminary data.</text>
</comment>
<gene>
    <name evidence="1" type="ORF">F7725_015692</name>
</gene>
<dbReference type="AlphaFoldDB" id="A0A7J5YIC1"/>
<accession>A0A7J5YIC1</accession>
<dbReference type="OrthoDB" id="118951at2759"/>
<keyword evidence="2" id="KW-1185">Reference proteome</keyword>
<dbReference type="InterPro" id="IPR052728">
    <property type="entry name" value="O2_lipid_transport_reg"/>
</dbReference>
<dbReference type="Proteomes" id="UP000518266">
    <property type="component" value="Unassembled WGS sequence"/>
</dbReference>
<protein>
    <submittedName>
        <fullName evidence="1">Uncharacterized protein</fullName>
    </submittedName>
</protein>
<evidence type="ECO:0000313" key="2">
    <source>
        <dbReference type="Proteomes" id="UP000518266"/>
    </source>
</evidence>
<dbReference type="EMBL" id="JAAKFY010000012">
    <property type="protein sequence ID" value="KAF3849195.1"/>
    <property type="molecule type" value="Genomic_DNA"/>
</dbReference>
<reference evidence="1 2" key="1">
    <citation type="submission" date="2020-03" db="EMBL/GenBank/DDBJ databases">
        <title>Dissostichus mawsoni Genome sequencing and assembly.</title>
        <authorList>
            <person name="Park H."/>
        </authorList>
    </citation>
    <scope>NUCLEOTIDE SEQUENCE [LARGE SCALE GENOMIC DNA]</scope>
    <source>
        <strain evidence="1">DM0001</strain>
        <tissue evidence="1">Muscle</tissue>
    </source>
</reference>
<organism evidence="1 2">
    <name type="scientific">Dissostichus mawsoni</name>
    <name type="common">Antarctic cod</name>
    <dbReference type="NCBI Taxonomy" id="36200"/>
    <lineage>
        <taxon>Eukaryota</taxon>
        <taxon>Metazoa</taxon>
        <taxon>Chordata</taxon>
        <taxon>Craniata</taxon>
        <taxon>Vertebrata</taxon>
        <taxon>Euteleostomi</taxon>
        <taxon>Actinopterygii</taxon>
        <taxon>Neopterygii</taxon>
        <taxon>Teleostei</taxon>
        <taxon>Neoteleostei</taxon>
        <taxon>Acanthomorphata</taxon>
        <taxon>Eupercaria</taxon>
        <taxon>Perciformes</taxon>
        <taxon>Notothenioidei</taxon>
        <taxon>Nototheniidae</taxon>
        <taxon>Dissostichus</taxon>
    </lineage>
</organism>
<dbReference type="PANTHER" id="PTHR11161">
    <property type="entry name" value="O-ACYLTRANSFERASE"/>
    <property type="match status" value="1"/>
</dbReference>
<proteinExistence type="predicted"/>
<name>A0A7J5YIC1_DISMA</name>
<sequence length="272" mass="30561">MYLFFGHLVLTLVSAINKSVFIVVAGGLLLMNSVAGAVVTAQLQLPVFVPPILTSELYHVWPVSDIFDIPLIKHKKCEYIMWSFVMLSSRIVAVHTNKSTYRVSLLLQWQAALGWIFSVSMTAAETPASPSVPHALFQGLHRPLWALAVTWIILACEDGYGGVIERFLSLGFWVPLSNISYLTHPIFMISYIGLQETAIHYSEITYVSQHLSLSFIKPNDDLFQILSLFICVSVSFSNLYLFLGHLVLTIASSYLFTMLVEKPFLLLKWRGT</sequence>
<evidence type="ECO:0000313" key="1">
    <source>
        <dbReference type="EMBL" id="KAF3849195.1"/>
    </source>
</evidence>